<evidence type="ECO:0000259" key="1">
    <source>
        <dbReference type="Pfam" id="PF00551"/>
    </source>
</evidence>
<evidence type="ECO:0000313" key="3">
    <source>
        <dbReference type="Proteomes" id="UP001438292"/>
    </source>
</evidence>
<evidence type="ECO:0000313" key="2">
    <source>
        <dbReference type="EMBL" id="MEO3953160.1"/>
    </source>
</evidence>
<sequence>MKIGLFIVDDIFIKDQIIVFLNLVSSLGLDIRDFHIFIKQPRKNNRLTNEYRDIRFPAKYYIEKIQILIMRKMLTTKLASRWVRISNESTIHQIDSINSSTTVTLLSEQEIDIGFFINFDEIVKNDTLLKIKRTFNLHNGLLPNYRGCQPIVWQMLNNEKISLMTLHVMTTSIDDGDIVFECPFNINYKKGVFLNNVQSFKSIPSTLIFGLRKILYCTAPFTRQDQYKIQTQYFKRPSAQDTRKVYFKG</sequence>
<dbReference type="Gene3D" id="3.40.50.12230">
    <property type="match status" value="1"/>
</dbReference>
<dbReference type="SUPFAM" id="SSF53328">
    <property type="entry name" value="Formyltransferase"/>
    <property type="match status" value="1"/>
</dbReference>
<gene>
    <name evidence="2" type="ORF">ABH309_01725</name>
</gene>
<dbReference type="PANTHER" id="PTHR11138:SF5">
    <property type="entry name" value="METHIONYL-TRNA FORMYLTRANSFERASE, MITOCHONDRIAL"/>
    <property type="match status" value="1"/>
</dbReference>
<dbReference type="EMBL" id="JBDQQU010000001">
    <property type="protein sequence ID" value="MEO3953160.1"/>
    <property type="molecule type" value="Genomic_DNA"/>
</dbReference>
<protein>
    <submittedName>
        <fullName evidence="2">Formyltransferase family protein</fullName>
    </submittedName>
</protein>
<dbReference type="RefSeq" id="WP_347781178.1">
    <property type="nucleotide sequence ID" value="NZ_JBDQQU010000001.1"/>
</dbReference>
<name>A0ABV0GZF6_9NEIS</name>
<dbReference type="InterPro" id="IPR002376">
    <property type="entry name" value="Formyl_transf_N"/>
</dbReference>
<dbReference type="Pfam" id="PF00551">
    <property type="entry name" value="Formyl_trans_N"/>
    <property type="match status" value="1"/>
</dbReference>
<dbReference type="PANTHER" id="PTHR11138">
    <property type="entry name" value="METHIONYL-TRNA FORMYLTRANSFERASE"/>
    <property type="match status" value="1"/>
</dbReference>
<comment type="caution">
    <text evidence="2">The sequence shown here is derived from an EMBL/GenBank/DDBJ whole genome shotgun (WGS) entry which is preliminary data.</text>
</comment>
<feature type="domain" description="Formyl transferase N-terminal" evidence="1">
    <location>
        <begin position="113"/>
        <end position="183"/>
    </location>
</feature>
<proteinExistence type="predicted"/>
<keyword evidence="3" id="KW-1185">Reference proteome</keyword>
<reference evidence="2 3" key="1">
    <citation type="submission" date="2024-05" db="EMBL/GenBank/DDBJ databases">
        <authorList>
            <person name="De Oliveira J.P."/>
            <person name="Noriler S.A."/>
            <person name="De Oliveira A.G."/>
            <person name="Sipoli D.S."/>
        </authorList>
    </citation>
    <scope>NUCLEOTIDE SEQUENCE [LARGE SCALE GENOMIC DNA]</scope>
    <source>
        <strain evidence="2 3">LABIM186</strain>
    </source>
</reference>
<dbReference type="InterPro" id="IPR036477">
    <property type="entry name" value="Formyl_transf_N_sf"/>
</dbReference>
<organism evidence="2 3">
    <name type="scientific">Chromobacterium piscinae</name>
    <dbReference type="NCBI Taxonomy" id="686831"/>
    <lineage>
        <taxon>Bacteria</taxon>
        <taxon>Pseudomonadati</taxon>
        <taxon>Pseudomonadota</taxon>
        <taxon>Betaproteobacteria</taxon>
        <taxon>Neisseriales</taxon>
        <taxon>Chromobacteriaceae</taxon>
        <taxon>Chromobacterium</taxon>
    </lineage>
</organism>
<accession>A0ABV0GZF6</accession>
<dbReference type="Proteomes" id="UP001438292">
    <property type="component" value="Unassembled WGS sequence"/>
</dbReference>